<dbReference type="SMART" id="SM00833">
    <property type="entry name" value="CobW_C"/>
    <property type="match status" value="1"/>
</dbReference>
<feature type="compositionally biased region" description="Polar residues" evidence="1">
    <location>
        <begin position="1"/>
        <end position="20"/>
    </location>
</feature>
<dbReference type="PANTHER" id="PTHR43603:SF1">
    <property type="entry name" value="ZINC-REGULATED GTPASE METALLOPROTEIN ACTIVATOR 1"/>
    <property type="match status" value="1"/>
</dbReference>
<dbReference type="EMBL" id="MU853362">
    <property type="protein sequence ID" value="KAK4108577.1"/>
    <property type="molecule type" value="Genomic_DNA"/>
</dbReference>
<gene>
    <name evidence="3" type="ORF">N656DRAFT_792454</name>
</gene>
<sequence length="578" mass="64796">MPGVSESNGVQPPAKTQTPSKPLPVTLLSGFLGSGKTTLLQHILKSEHGLRIAVVVNDIGAINVDASLIKQTHRLTKTEEKVIALQNGCICCTLRGDLLEELLRLAELEQFDYVIIESSGISEPEQVAETFDKRLAEHMMSTVADGPDGPALDEDMINVLRRLTAAGGLDKFARLDTTVTVIDAFTMFNDFDTDDMLSSRRNDVLPEDERTVSDLMVDQIEFADVIVVNKTEMVDDKTLARIRDLLGKLNHRAKVLETSYGKIDVREIINTGMFSLERAQTGYGWLQDLHAMTLRQVNGKSVITPKPETDEYNIRNFIYSRTRPFHPRRLFKLLHDKFIMQLEHPDDDDDDDDDGDENDQDGEEDDAISDDPSEPTDLDMKDSEDDASPPDDMVPPPNDVILANKRASPVFRHLFRSKGEFFLATRPHRAGEWSQAGAMITLTGGRPWFCTLPEEQYLTGDEDVDKLVRWDIAKGGEWGDRRQELVFIFGGNGLEDGRAALEAALDECLLTDEEFDKWVGVMRDEGVEGHEARQEKLQHLFEDGFPDWSEDGDGLDDGEHHHEGHDHAGHAHGLGHRH</sequence>
<proteinExistence type="predicted"/>
<evidence type="ECO:0000256" key="1">
    <source>
        <dbReference type="SAM" id="MobiDB-lite"/>
    </source>
</evidence>
<dbReference type="SUPFAM" id="SSF52540">
    <property type="entry name" value="P-loop containing nucleoside triphosphate hydrolases"/>
    <property type="match status" value="1"/>
</dbReference>
<dbReference type="RefSeq" id="XP_064666147.1">
    <property type="nucleotide sequence ID" value="XM_064817086.1"/>
</dbReference>
<name>A0AAN6QK86_9PEZI</name>
<dbReference type="Gene3D" id="3.40.50.300">
    <property type="entry name" value="P-loop containing nucleotide triphosphate hydrolases"/>
    <property type="match status" value="1"/>
</dbReference>
<dbReference type="GeneID" id="89941211"/>
<feature type="region of interest" description="Disordered" evidence="1">
    <location>
        <begin position="1"/>
        <end position="22"/>
    </location>
</feature>
<dbReference type="Pfam" id="PF07683">
    <property type="entry name" value="CobW_C"/>
    <property type="match status" value="1"/>
</dbReference>
<dbReference type="AlphaFoldDB" id="A0AAN6QK86"/>
<feature type="domain" description="CobW C-terminal" evidence="2">
    <location>
        <begin position="314"/>
        <end position="509"/>
    </location>
</feature>
<evidence type="ECO:0000313" key="3">
    <source>
        <dbReference type="EMBL" id="KAK4108577.1"/>
    </source>
</evidence>
<feature type="compositionally biased region" description="Acidic residues" evidence="1">
    <location>
        <begin position="345"/>
        <end position="389"/>
    </location>
</feature>
<dbReference type="InterPro" id="IPR011629">
    <property type="entry name" value="CobW-like_C"/>
</dbReference>
<evidence type="ECO:0000259" key="2">
    <source>
        <dbReference type="SMART" id="SM00833"/>
    </source>
</evidence>
<feature type="region of interest" description="Disordered" evidence="1">
    <location>
        <begin position="343"/>
        <end position="400"/>
    </location>
</feature>
<dbReference type="InterPro" id="IPR027417">
    <property type="entry name" value="P-loop_NTPase"/>
</dbReference>
<accession>A0AAN6QK86</accession>
<feature type="region of interest" description="Disordered" evidence="1">
    <location>
        <begin position="548"/>
        <end position="578"/>
    </location>
</feature>
<dbReference type="PANTHER" id="PTHR43603">
    <property type="entry name" value="COBW DOMAIN-CONTAINING PROTEIN DDB_G0274527"/>
    <property type="match status" value="1"/>
</dbReference>
<protein>
    <submittedName>
        <fullName evidence="3">CobW-domain-containing protein</fullName>
    </submittedName>
</protein>
<dbReference type="CDD" id="cd03112">
    <property type="entry name" value="CobW-like"/>
    <property type="match status" value="1"/>
</dbReference>
<dbReference type="Pfam" id="PF02492">
    <property type="entry name" value="cobW"/>
    <property type="match status" value="2"/>
</dbReference>
<organism evidence="3 4">
    <name type="scientific">Canariomyces notabilis</name>
    <dbReference type="NCBI Taxonomy" id="2074819"/>
    <lineage>
        <taxon>Eukaryota</taxon>
        <taxon>Fungi</taxon>
        <taxon>Dikarya</taxon>
        <taxon>Ascomycota</taxon>
        <taxon>Pezizomycotina</taxon>
        <taxon>Sordariomycetes</taxon>
        <taxon>Sordariomycetidae</taxon>
        <taxon>Sordariales</taxon>
        <taxon>Chaetomiaceae</taxon>
        <taxon>Canariomyces</taxon>
    </lineage>
</organism>
<evidence type="ECO:0000313" key="4">
    <source>
        <dbReference type="Proteomes" id="UP001302812"/>
    </source>
</evidence>
<reference evidence="3" key="1">
    <citation type="journal article" date="2023" name="Mol. Phylogenet. Evol.">
        <title>Genome-scale phylogeny and comparative genomics of the fungal order Sordariales.</title>
        <authorList>
            <person name="Hensen N."/>
            <person name="Bonometti L."/>
            <person name="Westerberg I."/>
            <person name="Brannstrom I.O."/>
            <person name="Guillou S."/>
            <person name="Cros-Aarteil S."/>
            <person name="Calhoun S."/>
            <person name="Haridas S."/>
            <person name="Kuo A."/>
            <person name="Mondo S."/>
            <person name="Pangilinan J."/>
            <person name="Riley R."/>
            <person name="LaButti K."/>
            <person name="Andreopoulos B."/>
            <person name="Lipzen A."/>
            <person name="Chen C."/>
            <person name="Yan M."/>
            <person name="Daum C."/>
            <person name="Ng V."/>
            <person name="Clum A."/>
            <person name="Steindorff A."/>
            <person name="Ohm R.A."/>
            <person name="Martin F."/>
            <person name="Silar P."/>
            <person name="Natvig D.O."/>
            <person name="Lalanne C."/>
            <person name="Gautier V."/>
            <person name="Ament-Velasquez S.L."/>
            <person name="Kruys A."/>
            <person name="Hutchinson M.I."/>
            <person name="Powell A.J."/>
            <person name="Barry K."/>
            <person name="Miller A.N."/>
            <person name="Grigoriev I.V."/>
            <person name="Debuchy R."/>
            <person name="Gladieux P."/>
            <person name="Hiltunen Thoren M."/>
            <person name="Johannesson H."/>
        </authorList>
    </citation>
    <scope>NUCLEOTIDE SEQUENCE</scope>
    <source>
        <strain evidence="3">CBS 508.74</strain>
    </source>
</reference>
<dbReference type="InterPro" id="IPR003495">
    <property type="entry name" value="CobW/HypB/UreG_nucleotide-bd"/>
</dbReference>
<reference evidence="3" key="2">
    <citation type="submission" date="2023-05" db="EMBL/GenBank/DDBJ databases">
        <authorList>
            <consortium name="Lawrence Berkeley National Laboratory"/>
            <person name="Steindorff A."/>
            <person name="Hensen N."/>
            <person name="Bonometti L."/>
            <person name="Westerberg I."/>
            <person name="Brannstrom I.O."/>
            <person name="Guillou S."/>
            <person name="Cros-Aarteil S."/>
            <person name="Calhoun S."/>
            <person name="Haridas S."/>
            <person name="Kuo A."/>
            <person name="Mondo S."/>
            <person name="Pangilinan J."/>
            <person name="Riley R."/>
            <person name="Labutti K."/>
            <person name="Andreopoulos B."/>
            <person name="Lipzen A."/>
            <person name="Chen C."/>
            <person name="Yanf M."/>
            <person name="Daum C."/>
            <person name="Ng V."/>
            <person name="Clum A."/>
            <person name="Ohm R."/>
            <person name="Martin F."/>
            <person name="Silar P."/>
            <person name="Natvig D."/>
            <person name="Lalanne C."/>
            <person name="Gautier V."/>
            <person name="Ament-Velasquez S.L."/>
            <person name="Kruys A."/>
            <person name="Hutchinson M.I."/>
            <person name="Powell A.J."/>
            <person name="Barry K."/>
            <person name="Miller A.N."/>
            <person name="Grigoriev I.V."/>
            <person name="Debuchy R."/>
            <person name="Gladieux P."/>
            <person name="Thoren M.H."/>
            <person name="Johannesson H."/>
        </authorList>
    </citation>
    <scope>NUCLEOTIDE SEQUENCE</scope>
    <source>
        <strain evidence="3">CBS 508.74</strain>
    </source>
</reference>
<feature type="compositionally biased region" description="Basic and acidic residues" evidence="1">
    <location>
        <begin position="557"/>
        <end position="569"/>
    </location>
</feature>
<dbReference type="SUPFAM" id="SSF90002">
    <property type="entry name" value="Hypothetical protein YjiA, C-terminal domain"/>
    <property type="match status" value="1"/>
</dbReference>
<dbReference type="Proteomes" id="UP001302812">
    <property type="component" value="Unassembled WGS sequence"/>
</dbReference>
<keyword evidence="4" id="KW-1185">Reference proteome</keyword>
<dbReference type="InterPro" id="IPR051927">
    <property type="entry name" value="Zn_Chap_cDPG_Synth"/>
</dbReference>
<comment type="caution">
    <text evidence="3">The sequence shown here is derived from an EMBL/GenBank/DDBJ whole genome shotgun (WGS) entry which is preliminary data.</text>
</comment>